<evidence type="ECO:0000313" key="12">
    <source>
        <dbReference type="EMBL" id="HBQ47915.1"/>
    </source>
</evidence>
<evidence type="ECO:0000256" key="6">
    <source>
        <dbReference type="ARBA" id="ARBA00022692"/>
    </source>
</evidence>
<evidence type="ECO:0000313" key="11">
    <source>
        <dbReference type="EMBL" id="HAE93749.1"/>
    </source>
</evidence>
<dbReference type="GO" id="GO:0015628">
    <property type="term" value="P:protein secretion by the type II secretion system"/>
    <property type="evidence" value="ECO:0007669"/>
    <property type="project" value="UniProtKB-UniRule"/>
</dbReference>
<organism evidence="12 14">
    <name type="scientific">Hyphomonas atlantica</name>
    <dbReference type="NCBI Taxonomy" id="1280948"/>
    <lineage>
        <taxon>Bacteria</taxon>
        <taxon>Pseudomonadati</taxon>
        <taxon>Pseudomonadota</taxon>
        <taxon>Alphaproteobacteria</taxon>
        <taxon>Hyphomonadales</taxon>
        <taxon>Hyphomonadaceae</taxon>
        <taxon>Hyphomonas</taxon>
    </lineage>
</organism>
<sequence length="138" mass="15001">MFLRLVSSGWSVRMAITRQEHGFTLVEVLVALGVFSIAAMSLAHLGNETLVGARHVDQRFLATVEADNQIAEIMAVSDTFAPGIQSGTSVQRGRALAWTRTIAATDRQNLFAVQVIVSDAETDQQLVTRQTLVHRAAP</sequence>
<evidence type="ECO:0000256" key="1">
    <source>
        <dbReference type="ARBA" id="ARBA00004377"/>
    </source>
</evidence>
<keyword evidence="6 9" id="KW-0812">Transmembrane</keyword>
<dbReference type="InterPro" id="IPR012902">
    <property type="entry name" value="N_methyl_site"/>
</dbReference>
<comment type="similarity">
    <text evidence="2 9">Belongs to the GSP I family.</text>
</comment>
<dbReference type="Pfam" id="PF02501">
    <property type="entry name" value="T2SSI"/>
    <property type="match status" value="1"/>
</dbReference>
<dbReference type="InterPro" id="IPR010052">
    <property type="entry name" value="T2SS_protein-GspI"/>
</dbReference>
<comment type="subunit">
    <text evidence="9">Type II secretion is composed of four main components: the outer membrane complex, the inner membrane complex, the cytoplasmic secretion ATPase and the periplasm-spanning pseudopilus.</text>
</comment>
<dbReference type="InterPro" id="IPR003413">
    <property type="entry name" value="T2SS_GspI_C"/>
</dbReference>
<evidence type="ECO:0000256" key="2">
    <source>
        <dbReference type="ARBA" id="ARBA00008358"/>
    </source>
</evidence>
<keyword evidence="3" id="KW-1003">Cell membrane</keyword>
<dbReference type="EMBL" id="DMBR01000123">
    <property type="protein sequence ID" value="HAE93749.1"/>
    <property type="molecule type" value="Genomic_DNA"/>
</dbReference>
<evidence type="ECO:0000256" key="8">
    <source>
        <dbReference type="ARBA" id="ARBA00023136"/>
    </source>
</evidence>
<comment type="function">
    <text evidence="9">Component of the type II secretion system required for the energy-dependent secretion of extracellular factors such as proteases and toxins from the periplasm.</text>
</comment>
<dbReference type="NCBIfam" id="TIGR01707">
    <property type="entry name" value="gspI"/>
    <property type="match status" value="1"/>
</dbReference>
<dbReference type="Pfam" id="PF07963">
    <property type="entry name" value="N_methyl"/>
    <property type="match status" value="1"/>
</dbReference>
<dbReference type="SUPFAM" id="SSF54523">
    <property type="entry name" value="Pili subunits"/>
    <property type="match status" value="1"/>
</dbReference>
<evidence type="ECO:0000256" key="4">
    <source>
        <dbReference type="ARBA" id="ARBA00022481"/>
    </source>
</evidence>
<dbReference type="NCBIfam" id="TIGR02532">
    <property type="entry name" value="IV_pilin_GFxxxE"/>
    <property type="match status" value="1"/>
</dbReference>
<gene>
    <name evidence="12" type="primary">gspI</name>
    <name evidence="11" type="ORF">DCG65_04260</name>
    <name evidence="12" type="ORF">DD728_03355</name>
</gene>
<dbReference type="PANTHER" id="PTHR38779:SF2">
    <property type="entry name" value="TYPE II SECRETION SYSTEM PROTEIN I-RELATED"/>
    <property type="match status" value="1"/>
</dbReference>
<name>A0A356W4G7_9PROT</name>
<reference evidence="13 14" key="1">
    <citation type="journal article" date="2018" name="Nat. Biotechnol.">
        <title>A standardized bacterial taxonomy based on genome phylogeny substantially revises the tree of life.</title>
        <authorList>
            <person name="Parks D.H."/>
            <person name="Chuvochina M."/>
            <person name="Waite D.W."/>
            <person name="Rinke C."/>
            <person name="Skarshewski A."/>
            <person name="Chaumeil P.A."/>
            <person name="Hugenholtz P."/>
        </authorList>
    </citation>
    <scope>NUCLEOTIDE SEQUENCE [LARGE SCALE GENOMIC DNA]</scope>
    <source>
        <strain evidence="12">UBA10378</strain>
        <strain evidence="11">UBA8557</strain>
    </source>
</reference>
<keyword evidence="5 9" id="KW-0997">Cell inner membrane</keyword>
<comment type="PTM">
    <text evidence="9">Cleaved by prepilin peptidase.</text>
</comment>
<dbReference type="Gene3D" id="3.30.1300.30">
    <property type="entry name" value="GSPII I/J protein-like"/>
    <property type="match status" value="1"/>
</dbReference>
<proteinExistence type="inferred from homology"/>
<keyword evidence="7 9" id="KW-1133">Transmembrane helix</keyword>
<dbReference type="EMBL" id="DOGS01000070">
    <property type="protein sequence ID" value="HBQ47915.1"/>
    <property type="molecule type" value="Genomic_DNA"/>
</dbReference>
<evidence type="ECO:0000256" key="3">
    <source>
        <dbReference type="ARBA" id="ARBA00022475"/>
    </source>
</evidence>
<keyword evidence="8 9" id="KW-0472">Membrane</keyword>
<accession>A0A356W4G7</accession>
<comment type="subcellular location">
    <subcellularLocation>
        <location evidence="1 9">Cell inner membrane</location>
        <topology evidence="1 9">Single-pass membrane protein</topology>
    </subcellularLocation>
</comment>
<evidence type="ECO:0000256" key="7">
    <source>
        <dbReference type="ARBA" id="ARBA00022989"/>
    </source>
</evidence>
<dbReference type="AlphaFoldDB" id="A0A356W4G7"/>
<dbReference type="InterPro" id="IPR045584">
    <property type="entry name" value="Pilin-like"/>
</dbReference>
<evidence type="ECO:0000259" key="10">
    <source>
        <dbReference type="Pfam" id="PF02501"/>
    </source>
</evidence>
<dbReference type="PANTHER" id="PTHR38779">
    <property type="entry name" value="TYPE II SECRETION SYSTEM PROTEIN I-RELATED"/>
    <property type="match status" value="1"/>
</dbReference>
<evidence type="ECO:0000313" key="14">
    <source>
        <dbReference type="Proteomes" id="UP000263957"/>
    </source>
</evidence>
<feature type="transmembrane region" description="Helical" evidence="9">
    <location>
        <begin position="21"/>
        <end position="45"/>
    </location>
</feature>
<dbReference type="Proteomes" id="UP000263957">
    <property type="component" value="Unassembled WGS sequence"/>
</dbReference>
<comment type="caution">
    <text evidence="12">The sequence shown here is derived from an EMBL/GenBank/DDBJ whole genome shotgun (WGS) entry which is preliminary data.</text>
</comment>
<dbReference type="Proteomes" id="UP000259173">
    <property type="component" value="Unassembled WGS sequence"/>
</dbReference>
<feature type="domain" description="Type II secretion system protein GspI C-terminal" evidence="10">
    <location>
        <begin position="57"/>
        <end position="133"/>
    </location>
</feature>
<evidence type="ECO:0000256" key="5">
    <source>
        <dbReference type="ARBA" id="ARBA00022519"/>
    </source>
</evidence>
<keyword evidence="4 9" id="KW-0488">Methylation</keyword>
<protein>
    <recommendedName>
        <fullName evidence="9">Type II secretion system protein I</fullName>
        <shortName evidence="9">T2SS minor pseudopilin I</shortName>
    </recommendedName>
</protein>
<evidence type="ECO:0000256" key="9">
    <source>
        <dbReference type="RuleBase" id="RU368030"/>
    </source>
</evidence>
<dbReference type="GO" id="GO:0015627">
    <property type="term" value="C:type II protein secretion system complex"/>
    <property type="evidence" value="ECO:0007669"/>
    <property type="project" value="UniProtKB-UniRule"/>
</dbReference>
<evidence type="ECO:0000313" key="13">
    <source>
        <dbReference type="Proteomes" id="UP000259173"/>
    </source>
</evidence>
<dbReference type="PROSITE" id="PS00409">
    <property type="entry name" value="PROKAR_NTER_METHYL"/>
    <property type="match status" value="1"/>
</dbReference>
<dbReference type="GO" id="GO:0005886">
    <property type="term" value="C:plasma membrane"/>
    <property type="evidence" value="ECO:0007669"/>
    <property type="project" value="UniProtKB-SubCell"/>
</dbReference>